<protein>
    <submittedName>
        <fullName evidence="3">Aldo/keto reductase</fullName>
    </submittedName>
</protein>
<feature type="domain" description="NADP-dependent oxidoreductase" evidence="2">
    <location>
        <begin position="60"/>
        <end position="308"/>
    </location>
</feature>
<dbReference type="Gene3D" id="3.20.20.100">
    <property type="entry name" value="NADP-dependent oxidoreductase domain"/>
    <property type="match status" value="1"/>
</dbReference>
<dbReference type="InterPro" id="IPR006311">
    <property type="entry name" value="TAT_signal"/>
</dbReference>
<reference evidence="3 4" key="1">
    <citation type="submission" date="2018-05" db="EMBL/GenBank/DDBJ databases">
        <title>Leucothrix arctica sp. nov., isolated from Arctic seawater.</title>
        <authorList>
            <person name="Choi A."/>
            <person name="Baek K."/>
        </authorList>
    </citation>
    <scope>NUCLEOTIDE SEQUENCE [LARGE SCALE GENOMIC DNA]</scope>
    <source>
        <strain evidence="3 4">IMCC9719</strain>
    </source>
</reference>
<dbReference type="PANTHER" id="PTHR43312">
    <property type="entry name" value="D-THREO-ALDOSE 1-DEHYDROGENASE"/>
    <property type="match status" value="1"/>
</dbReference>
<gene>
    <name evidence="3" type="ORF">DKT75_21005</name>
</gene>
<sequence>MKSNPSRLSAVNNVSERRRFLKSLATPALLALLPSGAFASGNQAIITKAIPVSGEQIPVIGMGTWITFNVGNDIATRNGRTQVLKTFFDLGGKMVDSSPMYGSAEEVMGYALKQLAKTQGEAVRKSLFATTKVWTPFDGEEQINDSYSLWGVDQFDLFQIHNLVNWEDHLQRLQALKKAGKIRYVGITTSHGRRHADLEQIMKTQALDFIQLTYNVEDREVEARLLPLAKEKGIAVIVNRPFQGGRLFDRYGNKPLPSWASEIGCDNWAQFFLKFVVSHPAVTCAIPATSQVAHMQENMAAGRGELVTQATRDRMLAYLQSI</sequence>
<organism evidence="3 4">
    <name type="scientific">Leucothrix arctica</name>
    <dbReference type="NCBI Taxonomy" id="1481894"/>
    <lineage>
        <taxon>Bacteria</taxon>
        <taxon>Pseudomonadati</taxon>
        <taxon>Pseudomonadota</taxon>
        <taxon>Gammaproteobacteria</taxon>
        <taxon>Thiotrichales</taxon>
        <taxon>Thiotrichaceae</taxon>
        <taxon>Leucothrix</taxon>
    </lineage>
</organism>
<evidence type="ECO:0000256" key="1">
    <source>
        <dbReference type="SAM" id="SignalP"/>
    </source>
</evidence>
<dbReference type="InterPro" id="IPR053135">
    <property type="entry name" value="AKR2_Oxidoreductase"/>
</dbReference>
<dbReference type="PROSITE" id="PS51318">
    <property type="entry name" value="TAT"/>
    <property type="match status" value="1"/>
</dbReference>
<dbReference type="SUPFAM" id="SSF51430">
    <property type="entry name" value="NAD(P)-linked oxidoreductase"/>
    <property type="match status" value="1"/>
</dbReference>
<name>A0A317C9W0_9GAMM</name>
<dbReference type="EMBL" id="QGKL01000043">
    <property type="protein sequence ID" value="PWQ93170.1"/>
    <property type="molecule type" value="Genomic_DNA"/>
</dbReference>
<keyword evidence="4" id="KW-1185">Reference proteome</keyword>
<evidence type="ECO:0000259" key="2">
    <source>
        <dbReference type="Pfam" id="PF00248"/>
    </source>
</evidence>
<dbReference type="RefSeq" id="WP_109826767.1">
    <property type="nucleotide sequence ID" value="NZ_QGKL01000043.1"/>
</dbReference>
<dbReference type="PANTHER" id="PTHR43312:SF1">
    <property type="entry name" value="NADP-DEPENDENT OXIDOREDUCTASE DOMAIN-CONTAINING PROTEIN"/>
    <property type="match status" value="1"/>
</dbReference>
<accession>A0A317C9W0</accession>
<dbReference type="CDD" id="cd19095">
    <property type="entry name" value="AKR_PA4992-like"/>
    <property type="match status" value="1"/>
</dbReference>
<dbReference type="Proteomes" id="UP000245506">
    <property type="component" value="Unassembled WGS sequence"/>
</dbReference>
<dbReference type="InterPro" id="IPR023210">
    <property type="entry name" value="NADP_OxRdtase_dom"/>
</dbReference>
<comment type="caution">
    <text evidence="3">The sequence shown here is derived from an EMBL/GenBank/DDBJ whole genome shotgun (WGS) entry which is preliminary data.</text>
</comment>
<dbReference type="Pfam" id="PF00248">
    <property type="entry name" value="Aldo_ket_red"/>
    <property type="match status" value="1"/>
</dbReference>
<evidence type="ECO:0000313" key="4">
    <source>
        <dbReference type="Proteomes" id="UP000245506"/>
    </source>
</evidence>
<evidence type="ECO:0000313" key="3">
    <source>
        <dbReference type="EMBL" id="PWQ93170.1"/>
    </source>
</evidence>
<dbReference type="OrthoDB" id="8563187at2"/>
<feature type="chain" id="PRO_5016289138" evidence="1">
    <location>
        <begin position="40"/>
        <end position="322"/>
    </location>
</feature>
<keyword evidence="1" id="KW-0732">Signal</keyword>
<dbReference type="AlphaFoldDB" id="A0A317C9W0"/>
<proteinExistence type="predicted"/>
<feature type="signal peptide" evidence="1">
    <location>
        <begin position="1"/>
        <end position="39"/>
    </location>
</feature>
<dbReference type="InterPro" id="IPR036812">
    <property type="entry name" value="NAD(P)_OxRdtase_dom_sf"/>
</dbReference>